<name>A0A0W0VQI6_9GAMM</name>
<accession>A0A0W0VQI6</accession>
<dbReference type="InterPro" id="IPR037401">
    <property type="entry name" value="SnoaL-like"/>
</dbReference>
<dbReference type="Pfam" id="PF12680">
    <property type="entry name" value="SnoaL_2"/>
    <property type="match status" value="1"/>
</dbReference>
<dbReference type="EMBL" id="LNYH01000087">
    <property type="protein sequence ID" value="KTD22328.1"/>
    <property type="molecule type" value="Genomic_DNA"/>
</dbReference>
<feature type="domain" description="SnoaL-like" evidence="1">
    <location>
        <begin position="21"/>
        <end position="125"/>
    </location>
</feature>
<comment type="caution">
    <text evidence="2">The sequence shown here is derived from an EMBL/GenBank/DDBJ whole genome shotgun (WGS) entry which is preliminary data.</text>
</comment>
<organism evidence="2 3">
    <name type="scientific">Legionella israelensis</name>
    <dbReference type="NCBI Taxonomy" id="454"/>
    <lineage>
        <taxon>Bacteria</taxon>
        <taxon>Pseudomonadati</taxon>
        <taxon>Pseudomonadota</taxon>
        <taxon>Gammaproteobacteria</taxon>
        <taxon>Legionellales</taxon>
        <taxon>Legionellaceae</taxon>
        <taxon>Legionella</taxon>
    </lineage>
</organism>
<dbReference type="AlphaFoldDB" id="A0A0W0VQI6"/>
<dbReference type="SUPFAM" id="SSF54427">
    <property type="entry name" value="NTF2-like"/>
    <property type="match status" value="1"/>
</dbReference>
<dbReference type="PATRIC" id="fig|454.4.peg.1651"/>
<evidence type="ECO:0000259" key="1">
    <source>
        <dbReference type="Pfam" id="PF12680"/>
    </source>
</evidence>
<evidence type="ECO:0000313" key="2">
    <source>
        <dbReference type="EMBL" id="KTD22328.1"/>
    </source>
</evidence>
<protein>
    <submittedName>
        <fullName evidence="2">SnoaL-like domain protein</fullName>
    </submittedName>
</protein>
<keyword evidence="3" id="KW-1185">Reference proteome</keyword>
<dbReference type="Proteomes" id="UP000054761">
    <property type="component" value="Unassembled WGS sequence"/>
</dbReference>
<proteinExistence type="predicted"/>
<dbReference type="RefSeq" id="WP_058501870.1">
    <property type="nucleotide sequence ID" value="NZ_CAAAJA010000078.1"/>
</dbReference>
<evidence type="ECO:0000313" key="3">
    <source>
        <dbReference type="Proteomes" id="UP000054761"/>
    </source>
</evidence>
<sequence length="144" mass="17185">MKHNMANQDELKQQAENIYKAWDKALANNDIESLLELYADDAVIESPLIPHLLETDSGILRGKSELRLLIEKVAERKPFIRKHFKQNFFTDGKTLIFEYPRQTPDGEQMDFMEVMEIKEGKIQYHRVYWGWRGFQIIQENLYHR</sequence>
<reference evidence="2 3" key="1">
    <citation type="submission" date="2015-11" db="EMBL/GenBank/DDBJ databases">
        <title>Genomic analysis of 38 Legionella species identifies large and diverse effector repertoires.</title>
        <authorList>
            <person name="Burstein D."/>
            <person name="Amaro F."/>
            <person name="Zusman T."/>
            <person name="Lifshitz Z."/>
            <person name="Cohen O."/>
            <person name="Gilbert J.A."/>
            <person name="Pupko T."/>
            <person name="Shuman H.A."/>
            <person name="Segal G."/>
        </authorList>
    </citation>
    <scope>NUCLEOTIDE SEQUENCE [LARGE SCALE GENOMIC DNA]</scope>
    <source>
        <strain evidence="2 3">Bercovier 4</strain>
    </source>
</reference>
<dbReference type="Gene3D" id="3.10.450.50">
    <property type="match status" value="1"/>
</dbReference>
<gene>
    <name evidence="2" type="ORF">Lisr_1516</name>
</gene>
<dbReference type="InterPro" id="IPR032710">
    <property type="entry name" value="NTF2-like_dom_sf"/>
</dbReference>